<evidence type="ECO:0000313" key="2">
    <source>
        <dbReference type="EMBL" id="OJA14386.1"/>
    </source>
</evidence>
<dbReference type="EMBL" id="LVVM01003722">
    <property type="protein sequence ID" value="OJA14386.1"/>
    <property type="molecule type" value="Genomic_DNA"/>
</dbReference>
<evidence type="ECO:0000256" key="1">
    <source>
        <dbReference type="SAM" id="MobiDB-lite"/>
    </source>
</evidence>
<organism evidence="2 3">
    <name type="scientific">Rhizopogon vesiculosus</name>
    <dbReference type="NCBI Taxonomy" id="180088"/>
    <lineage>
        <taxon>Eukaryota</taxon>
        <taxon>Fungi</taxon>
        <taxon>Dikarya</taxon>
        <taxon>Basidiomycota</taxon>
        <taxon>Agaricomycotina</taxon>
        <taxon>Agaricomycetes</taxon>
        <taxon>Agaricomycetidae</taxon>
        <taxon>Boletales</taxon>
        <taxon>Suillineae</taxon>
        <taxon>Rhizopogonaceae</taxon>
        <taxon>Rhizopogon</taxon>
    </lineage>
</organism>
<dbReference type="OrthoDB" id="2688210at2759"/>
<proteinExistence type="predicted"/>
<name>A0A1J8QY24_9AGAM</name>
<sequence>MADPTTGICPDFAAEFYENIRGDIHIATGQTDAGIIDRLIQSWTEGHNRRIGEWNRQREEEEQATAEAARARAAQEQEARRQQETEAAKELLEAEKKKPKTNDFSDKHSVGNFIVLRPLSAFKASRAVLADHQLSFSTFLRANSFLSHISKAKWPQEHVDSLSLFFWH</sequence>
<gene>
    <name evidence="2" type="ORF">AZE42_07739</name>
</gene>
<evidence type="ECO:0000313" key="3">
    <source>
        <dbReference type="Proteomes" id="UP000183567"/>
    </source>
</evidence>
<keyword evidence="3" id="KW-1185">Reference proteome</keyword>
<feature type="compositionally biased region" description="Basic and acidic residues" evidence="1">
    <location>
        <begin position="69"/>
        <end position="103"/>
    </location>
</feature>
<dbReference type="AlphaFoldDB" id="A0A1J8QY24"/>
<feature type="non-terminal residue" evidence="2">
    <location>
        <position position="168"/>
    </location>
</feature>
<protein>
    <submittedName>
        <fullName evidence="2">Uncharacterized protein</fullName>
    </submittedName>
</protein>
<accession>A0A1J8QY24</accession>
<dbReference type="STRING" id="180088.A0A1J8QY24"/>
<dbReference type="Proteomes" id="UP000183567">
    <property type="component" value="Unassembled WGS sequence"/>
</dbReference>
<comment type="caution">
    <text evidence="2">The sequence shown here is derived from an EMBL/GenBank/DDBJ whole genome shotgun (WGS) entry which is preliminary data.</text>
</comment>
<feature type="region of interest" description="Disordered" evidence="1">
    <location>
        <begin position="55"/>
        <end position="103"/>
    </location>
</feature>
<reference evidence="2 3" key="1">
    <citation type="submission" date="2016-03" db="EMBL/GenBank/DDBJ databases">
        <title>Comparative genomics of the ectomycorrhizal sister species Rhizopogon vinicolor and Rhizopogon vesiculosus (Basidiomycota: Boletales) reveals a divergence of the mating type B locus.</title>
        <authorList>
            <person name="Mujic A.B."/>
            <person name="Kuo A."/>
            <person name="Tritt A."/>
            <person name="Lipzen A."/>
            <person name="Chen C."/>
            <person name="Johnson J."/>
            <person name="Sharma A."/>
            <person name="Barry K."/>
            <person name="Grigoriev I.V."/>
            <person name="Spatafora J.W."/>
        </authorList>
    </citation>
    <scope>NUCLEOTIDE SEQUENCE [LARGE SCALE GENOMIC DNA]</scope>
    <source>
        <strain evidence="2 3">AM-OR11-056</strain>
    </source>
</reference>